<dbReference type="Proteomes" id="UP000218231">
    <property type="component" value="Unassembled WGS sequence"/>
</dbReference>
<dbReference type="EMBL" id="LIAE01006424">
    <property type="protein sequence ID" value="PAV89844.1"/>
    <property type="molecule type" value="Genomic_DNA"/>
</dbReference>
<feature type="region of interest" description="Disordered" evidence="1">
    <location>
        <begin position="225"/>
        <end position="246"/>
    </location>
</feature>
<protein>
    <recommendedName>
        <fullName evidence="4">28S ribosomal protein S34, mitochondrial</fullName>
    </recommendedName>
</protein>
<feature type="compositionally biased region" description="Acidic residues" evidence="1">
    <location>
        <begin position="226"/>
        <end position="237"/>
    </location>
</feature>
<name>A0A2A2LUC7_9BILA</name>
<evidence type="ECO:0000313" key="3">
    <source>
        <dbReference type="Proteomes" id="UP000218231"/>
    </source>
</evidence>
<comment type="caution">
    <text evidence="2">The sequence shown here is derived from an EMBL/GenBank/DDBJ whole genome shotgun (WGS) entry which is preliminary data.</text>
</comment>
<dbReference type="PANTHER" id="PTHR28589">
    <property type="entry name" value="28S RIBOSOMAL PROTEIN S34, MITOCHONDRIAL"/>
    <property type="match status" value="1"/>
</dbReference>
<dbReference type="OrthoDB" id="16434at2759"/>
<dbReference type="STRING" id="2018661.A0A2A2LUC7"/>
<evidence type="ECO:0008006" key="4">
    <source>
        <dbReference type="Google" id="ProtNLM"/>
    </source>
</evidence>
<reference evidence="2 3" key="1">
    <citation type="journal article" date="2017" name="Curr. Biol.">
        <title>Genome architecture and evolution of a unichromosomal asexual nematode.</title>
        <authorList>
            <person name="Fradin H."/>
            <person name="Zegar C."/>
            <person name="Gutwein M."/>
            <person name="Lucas J."/>
            <person name="Kovtun M."/>
            <person name="Corcoran D."/>
            <person name="Baugh L.R."/>
            <person name="Kiontke K."/>
            <person name="Gunsalus K."/>
            <person name="Fitch D.H."/>
            <person name="Piano F."/>
        </authorList>
    </citation>
    <scope>NUCLEOTIDE SEQUENCE [LARGE SCALE GENOMIC DNA]</scope>
    <source>
        <strain evidence="2">PF1309</strain>
    </source>
</reference>
<dbReference type="PANTHER" id="PTHR28589:SF1">
    <property type="entry name" value="SMALL RIBOSOMAL SUBUNIT PROTEIN MS34"/>
    <property type="match status" value="1"/>
</dbReference>
<dbReference type="GO" id="GO:0003735">
    <property type="term" value="F:structural constituent of ribosome"/>
    <property type="evidence" value="ECO:0007669"/>
    <property type="project" value="InterPro"/>
</dbReference>
<evidence type="ECO:0000313" key="2">
    <source>
        <dbReference type="EMBL" id="PAV89844.1"/>
    </source>
</evidence>
<dbReference type="Pfam" id="PF16053">
    <property type="entry name" value="MRP-S34"/>
    <property type="match status" value="1"/>
</dbReference>
<accession>A0A2A2LUC7</accession>
<dbReference type="GO" id="GO:0005739">
    <property type="term" value="C:mitochondrion"/>
    <property type="evidence" value="ECO:0007669"/>
    <property type="project" value="InterPro"/>
</dbReference>
<keyword evidence="3" id="KW-1185">Reference proteome</keyword>
<evidence type="ECO:0000256" key="1">
    <source>
        <dbReference type="SAM" id="MobiDB-lite"/>
    </source>
</evidence>
<sequence length="246" mass="28510">MAAKNLRFVGNYDINAKGHFLWEILAQLRGFGVGRIVTKSEWGRKWPTQPSYIRIVRAEPHMDRWLFGGRLFGEWTYRGRSLGLYEFADNLNRSDWRLIHKHEEPTFTKCEQPMQNVVFPKTFPLPPVQVILAKKEAAKRGVATDSVPTRAKLTPCIDPEFRMFTPFIKQEDPKAYSNSIYDEANPEAILDLYGEEIPVKVEAWNYGPSVHISRFTKKIDKVHELEEGEEEQEEEGLDPFAIGQKR</sequence>
<dbReference type="InterPro" id="IPR032053">
    <property type="entry name" value="Ribosomal_mS34"/>
</dbReference>
<dbReference type="AlphaFoldDB" id="A0A2A2LUC7"/>
<organism evidence="2 3">
    <name type="scientific">Diploscapter pachys</name>
    <dbReference type="NCBI Taxonomy" id="2018661"/>
    <lineage>
        <taxon>Eukaryota</taxon>
        <taxon>Metazoa</taxon>
        <taxon>Ecdysozoa</taxon>
        <taxon>Nematoda</taxon>
        <taxon>Chromadorea</taxon>
        <taxon>Rhabditida</taxon>
        <taxon>Rhabditina</taxon>
        <taxon>Rhabditomorpha</taxon>
        <taxon>Rhabditoidea</taxon>
        <taxon>Rhabditidae</taxon>
        <taxon>Diploscapter</taxon>
    </lineage>
</organism>
<gene>
    <name evidence="2" type="ORF">WR25_00693</name>
</gene>
<proteinExistence type="predicted"/>